<evidence type="ECO:0000313" key="2">
    <source>
        <dbReference type="Proteomes" id="UP001320972"/>
    </source>
</evidence>
<dbReference type="Gene3D" id="2.160.20.10">
    <property type="entry name" value="Single-stranded right-handed beta-helix, Pectin lyase-like"/>
    <property type="match status" value="1"/>
</dbReference>
<name>A0ABT2QF77_9EURY</name>
<protein>
    <submittedName>
        <fullName evidence="1">Right-handed parallel beta-helix repeat-containing protein</fullName>
    </submittedName>
</protein>
<dbReference type="InterPro" id="IPR006311">
    <property type="entry name" value="TAT_signal"/>
</dbReference>
<organism evidence="1 2">
    <name type="scientific">Natronoglomus mannanivorans</name>
    <dbReference type="NCBI Taxonomy" id="2979990"/>
    <lineage>
        <taxon>Archaea</taxon>
        <taxon>Methanobacteriati</taxon>
        <taxon>Methanobacteriota</taxon>
        <taxon>Stenosarchaea group</taxon>
        <taxon>Halobacteria</taxon>
        <taxon>Halobacteriales</taxon>
        <taxon>Natrialbaceae</taxon>
        <taxon>Natronoglomus</taxon>
    </lineage>
</organism>
<keyword evidence="2" id="KW-1185">Reference proteome</keyword>
<dbReference type="EMBL" id="JAOPKB010000006">
    <property type="protein sequence ID" value="MCU4973546.1"/>
    <property type="molecule type" value="Genomic_DNA"/>
</dbReference>
<evidence type="ECO:0000313" key="1">
    <source>
        <dbReference type="EMBL" id="MCU4973546.1"/>
    </source>
</evidence>
<dbReference type="PROSITE" id="PS51318">
    <property type="entry name" value="TAT"/>
    <property type="match status" value="1"/>
</dbReference>
<dbReference type="Proteomes" id="UP001320972">
    <property type="component" value="Unassembled WGS sequence"/>
</dbReference>
<dbReference type="SUPFAM" id="SSF51126">
    <property type="entry name" value="Pectin lyase-like"/>
    <property type="match status" value="1"/>
</dbReference>
<accession>A0ABT2QF77</accession>
<gene>
    <name evidence="1" type="ORF">OB955_12440</name>
</gene>
<reference evidence="1 2" key="1">
    <citation type="submission" date="2022-09" db="EMBL/GenBank/DDBJ databases">
        <title>Enrichment on poylsaccharides allowed isolation of novel metabolic and taxonomic groups of Haloarchaea.</title>
        <authorList>
            <person name="Sorokin D.Y."/>
            <person name="Elcheninov A.G."/>
            <person name="Khizhniak T.V."/>
            <person name="Kolganova T.V."/>
            <person name="Kublanov I.V."/>
        </authorList>
    </citation>
    <scope>NUCLEOTIDE SEQUENCE [LARGE SCALE GENOMIC DNA]</scope>
    <source>
        <strain evidence="1 2">AArc-m2/3/4</strain>
    </source>
</reference>
<sequence length="532" mass="56888">MGTQDPPTTGPQTATEEGLKLTRRTALALLGVGSIGAAMTGSSAADHGDGSDEVRPWNQNVNANDHDLFDLHSIDVEHVFTAARDADVIVWKDEAGTFHADSRDGHVESGEGVMEVTQAAVDSLTEGRTTKEKVLVVSSGTVSNEPDERKTIELPSHTVLDVPATIDVEYEPGEHSNDVVVRAQNVENIEIPRLNVRGGPWMAIRVLSCSNVKLGHIDVRFAADSNANDAIRIDDRAAAGRTTDVQLNSAYIENGTQHSVETYGVDRVQIGQVLVDGVEGCAVILNDTRDATVNSVIGHNPESTTRYATFRCANGCRNVSVGQVVSRDAPRGIHITTDSNDVTIGEVNIVGARNRGIAVDGVENVTIQGGLVKNVDEEGFISYGDCISVSNLRIVDDRPANERTQTHAIQFTGTNGRIVNNDVRDGGTEDLIHVDSPTTVVSGNVGDGVASGTTTLESSADPAARIEGVADHHAATLELRASAATDSAAAFAWDHYFEYTGQEWELVIEWRTDPGEDLELDYIVDQPQANIS</sequence>
<proteinExistence type="predicted"/>
<dbReference type="InterPro" id="IPR011050">
    <property type="entry name" value="Pectin_lyase_fold/virulence"/>
</dbReference>
<dbReference type="RefSeq" id="WP_338008007.1">
    <property type="nucleotide sequence ID" value="NZ_JAOPKB010000006.1"/>
</dbReference>
<comment type="caution">
    <text evidence="1">The sequence shown here is derived from an EMBL/GenBank/DDBJ whole genome shotgun (WGS) entry which is preliminary data.</text>
</comment>
<dbReference type="InterPro" id="IPR012334">
    <property type="entry name" value="Pectin_lyas_fold"/>
</dbReference>